<evidence type="ECO:0000256" key="1">
    <source>
        <dbReference type="SAM" id="MobiDB-lite"/>
    </source>
</evidence>
<dbReference type="EMBL" id="MU004199">
    <property type="protein sequence ID" value="KAF2489183.1"/>
    <property type="molecule type" value="Genomic_DNA"/>
</dbReference>
<feature type="region of interest" description="Disordered" evidence="1">
    <location>
        <begin position="219"/>
        <end position="250"/>
    </location>
</feature>
<feature type="compositionally biased region" description="Pro residues" evidence="1">
    <location>
        <begin position="579"/>
        <end position="594"/>
    </location>
</feature>
<organism evidence="2 3">
    <name type="scientific">Lophium mytilinum</name>
    <dbReference type="NCBI Taxonomy" id="390894"/>
    <lineage>
        <taxon>Eukaryota</taxon>
        <taxon>Fungi</taxon>
        <taxon>Dikarya</taxon>
        <taxon>Ascomycota</taxon>
        <taxon>Pezizomycotina</taxon>
        <taxon>Dothideomycetes</taxon>
        <taxon>Pleosporomycetidae</taxon>
        <taxon>Mytilinidiales</taxon>
        <taxon>Mytilinidiaceae</taxon>
        <taxon>Lophium</taxon>
    </lineage>
</organism>
<keyword evidence="3" id="KW-1185">Reference proteome</keyword>
<gene>
    <name evidence="2" type="ORF">BU16DRAFT_544591</name>
</gene>
<feature type="compositionally biased region" description="Low complexity" evidence="1">
    <location>
        <begin position="568"/>
        <end position="578"/>
    </location>
</feature>
<evidence type="ECO:0000313" key="2">
    <source>
        <dbReference type="EMBL" id="KAF2489183.1"/>
    </source>
</evidence>
<feature type="region of interest" description="Disordered" evidence="1">
    <location>
        <begin position="807"/>
        <end position="847"/>
    </location>
</feature>
<feature type="region of interest" description="Disordered" evidence="1">
    <location>
        <begin position="860"/>
        <end position="881"/>
    </location>
</feature>
<feature type="region of interest" description="Disordered" evidence="1">
    <location>
        <begin position="380"/>
        <end position="478"/>
    </location>
</feature>
<accession>A0A6A6QC05</accession>
<dbReference type="AlphaFoldDB" id="A0A6A6QC05"/>
<name>A0A6A6QC05_9PEZI</name>
<reference evidence="2" key="1">
    <citation type="journal article" date="2020" name="Stud. Mycol.">
        <title>101 Dothideomycetes genomes: a test case for predicting lifestyles and emergence of pathogens.</title>
        <authorList>
            <person name="Haridas S."/>
            <person name="Albert R."/>
            <person name="Binder M."/>
            <person name="Bloem J."/>
            <person name="Labutti K."/>
            <person name="Salamov A."/>
            <person name="Andreopoulos B."/>
            <person name="Baker S."/>
            <person name="Barry K."/>
            <person name="Bills G."/>
            <person name="Bluhm B."/>
            <person name="Cannon C."/>
            <person name="Castanera R."/>
            <person name="Culley D."/>
            <person name="Daum C."/>
            <person name="Ezra D."/>
            <person name="Gonzalez J."/>
            <person name="Henrissat B."/>
            <person name="Kuo A."/>
            <person name="Liang C."/>
            <person name="Lipzen A."/>
            <person name="Lutzoni F."/>
            <person name="Magnuson J."/>
            <person name="Mondo S."/>
            <person name="Nolan M."/>
            <person name="Ohm R."/>
            <person name="Pangilinan J."/>
            <person name="Park H.-J."/>
            <person name="Ramirez L."/>
            <person name="Alfaro M."/>
            <person name="Sun H."/>
            <person name="Tritt A."/>
            <person name="Yoshinaga Y."/>
            <person name="Zwiers L.-H."/>
            <person name="Turgeon B."/>
            <person name="Goodwin S."/>
            <person name="Spatafora J."/>
            <person name="Crous P."/>
            <person name="Grigoriev I."/>
        </authorList>
    </citation>
    <scope>NUCLEOTIDE SEQUENCE</scope>
    <source>
        <strain evidence="2">CBS 269.34</strain>
    </source>
</reference>
<feature type="region of interest" description="Disordered" evidence="1">
    <location>
        <begin position="538"/>
        <end position="557"/>
    </location>
</feature>
<protein>
    <submittedName>
        <fullName evidence="2">Uncharacterized protein</fullName>
    </submittedName>
</protein>
<dbReference type="Proteomes" id="UP000799750">
    <property type="component" value="Unassembled WGS sequence"/>
</dbReference>
<feature type="region of interest" description="Disordered" evidence="1">
    <location>
        <begin position="124"/>
        <end position="186"/>
    </location>
</feature>
<sequence length="881" mass="94872">MSASARRRSYVEEGHTRGNGGALGPLRRGDTVEPATCSLYHKGVAKRQSRTALEGCIERGYRERSWLVQTAVDGRQRRPKTKKSQGEQVGWATVLLRHLDIQSRYSVHFDLSFDVTFRVYKTMAPPTPPHPGTRAGASPTMPPASDSVPNRRTRRRHNTAQRVPNHDDNRTSNPPSNPAAVYHPHSDYTTPVVHQQNTFENPARDIQMPTLLADRHDTSARGGHHMQHPFVPEYLSDRTSTPGLPPRIQRMSPEELDRSWSAFRRATGRTLAPWSQRSDSRRAGRRISQARLSGLQSTAHTTHALSPLGQSTADAQNAYLRARQDLRRRPAQQLPRTVFDPPALTNYAGSPASNADSESLRSYLGMQDAMEQLDDLSHMSASPNVEGEQASNSYSPLPNIDDMNQGAQDQGLPDPLAFLVPNSTTETPSNTPASYGYTQTHRELPTSTLSPPPSRQPCTAWPAEPSQVPPSHQAQNGVHSPLQDVYRFAANPARQSSPYPSIDQQIAAQQSTFDAPFPPRQPSPYPSIHDQVNAQQAPFDTSQGFSPGGMAAGSSTLGSPYNNYPNYPNMHNLSLQSPPRRPPPPGLPSLLSPPPLLPVNPTAVHLLTPRTAAQPNPCSLFVPVYMPPGAQGVPAGVFPQGLPQRGVGAGGNIGEGWGHAGDLQPGAEADGYPQSLLQREMVGNNGEGWSHAGGVQPDANATGGYPQSLPQRQMAGNNGDGWSHAGGIQADAEAGVPAGGYPQNLPQGEVGNAGGNTGNAWSHAGAVQPDADAGVPAGGYLQSLPQGEFGHADGNNGEDWIQAVPSHQDAEAEVPASDAVDPYSFVGNDSGYWGTPQRRPPGQMHTTFENDIDQSMLQEQGEGEDDLLLQRELDPLGGWRG</sequence>
<evidence type="ECO:0000313" key="3">
    <source>
        <dbReference type="Proteomes" id="UP000799750"/>
    </source>
</evidence>
<feature type="region of interest" description="Disordered" evidence="1">
    <location>
        <begin position="684"/>
        <end position="769"/>
    </location>
</feature>
<feature type="region of interest" description="Disordered" evidence="1">
    <location>
        <begin position="568"/>
        <end position="594"/>
    </location>
</feature>
<feature type="compositionally biased region" description="Polar residues" evidence="1">
    <location>
        <begin position="380"/>
        <end position="396"/>
    </location>
</feature>
<proteinExistence type="predicted"/>
<feature type="compositionally biased region" description="Polar residues" evidence="1">
    <location>
        <begin position="469"/>
        <end position="478"/>
    </location>
</feature>
<feature type="region of interest" description="Disordered" evidence="1">
    <location>
        <begin position="326"/>
        <end position="358"/>
    </location>
</feature>
<feature type="compositionally biased region" description="Polar residues" evidence="1">
    <location>
        <begin position="347"/>
        <end position="357"/>
    </location>
</feature>
<feature type="compositionally biased region" description="Low complexity" evidence="1">
    <location>
        <begin position="421"/>
        <end position="432"/>
    </location>
</feature>
<feature type="region of interest" description="Disordered" evidence="1">
    <location>
        <begin position="1"/>
        <end position="29"/>
    </location>
</feature>